<proteinExistence type="predicted"/>
<organism evidence="1">
    <name type="scientific">viral metagenome</name>
    <dbReference type="NCBI Taxonomy" id="1070528"/>
    <lineage>
        <taxon>unclassified sequences</taxon>
        <taxon>metagenomes</taxon>
        <taxon>organismal metagenomes</taxon>
    </lineage>
</organism>
<dbReference type="EMBL" id="MT141557">
    <property type="protein sequence ID" value="QJA66612.1"/>
    <property type="molecule type" value="Genomic_DNA"/>
</dbReference>
<evidence type="ECO:0000313" key="1">
    <source>
        <dbReference type="EMBL" id="QJA66612.1"/>
    </source>
</evidence>
<accession>A0A6M3JC34</accession>
<protein>
    <submittedName>
        <fullName evidence="1">Uncharacterized protein</fullName>
    </submittedName>
</protein>
<gene>
    <name evidence="1" type="ORF">MM415B00342_0074</name>
</gene>
<name>A0A6M3JC34_9ZZZZ</name>
<reference evidence="1" key="1">
    <citation type="submission" date="2020-03" db="EMBL/GenBank/DDBJ databases">
        <title>The deep terrestrial virosphere.</title>
        <authorList>
            <person name="Holmfeldt K."/>
            <person name="Nilsson E."/>
            <person name="Simone D."/>
            <person name="Lopez-Fernandez M."/>
            <person name="Wu X."/>
            <person name="de Brujin I."/>
            <person name="Lundin D."/>
            <person name="Andersson A."/>
            <person name="Bertilsson S."/>
            <person name="Dopson M."/>
        </authorList>
    </citation>
    <scope>NUCLEOTIDE SEQUENCE</scope>
    <source>
        <strain evidence="1">MM415B00342</strain>
    </source>
</reference>
<dbReference type="AlphaFoldDB" id="A0A6M3JC34"/>
<sequence length="253" mass="27689">MKRIPTFDLDAEIAKLAEAADIEPATISAQVSEIINKEGKDPFTAIIMWKGRNGFALGTGLNDYFGRVVAKEGVQTKGDGSQVSRVHFAVEDADSREIVFKPASLWNDRITTVGDLLELDKCYTMKASAKKDGSLIRLDKIKIMKEPAPIPTFALIPATALADVPNIMNGYTVLDAWVSRKIKDAAKVNELGMDIADLNSPTPITVWYGGQYTPVSTDDLDAWKALEEGDHVRVFGYVSKKGSVNAVRIDKLE</sequence>